<organism evidence="2 3">
    <name type="scientific">Coniophora puteana (strain RWD-64-598)</name>
    <name type="common">Brown rot fungus</name>
    <dbReference type="NCBI Taxonomy" id="741705"/>
    <lineage>
        <taxon>Eukaryota</taxon>
        <taxon>Fungi</taxon>
        <taxon>Dikarya</taxon>
        <taxon>Basidiomycota</taxon>
        <taxon>Agaricomycotina</taxon>
        <taxon>Agaricomycetes</taxon>
        <taxon>Agaricomycetidae</taxon>
        <taxon>Boletales</taxon>
        <taxon>Coniophorineae</taxon>
        <taxon>Coniophoraceae</taxon>
        <taxon>Coniophora</taxon>
    </lineage>
</organism>
<keyword evidence="3" id="KW-1185">Reference proteome</keyword>
<sequence>MAEAFTLMNDEVLGQAASRRADTLRLACFHGTYKNPQTSPHRYIPDLKSTHWLTGNPEATGKYDESYQKPEIRREDIVHGEGLLRVRGDQHKNVVADDNDEFREAESHPAAYGGGGPPPRVEGRRGLPDLSSTKQLRAIGALSQTHLVADPLISLTIDLAQLAWHRFAKDRSRSLALGDQRPSASTSVSLPASDVPTTLHPASTTSSSTRPMRSRCLARFLNLDGSQRTQALLDVEFENEWETEAMINGKEDDAEAVTEECRLWTSGGGSALVRPETHRSNGLVAAGWV</sequence>
<dbReference type="AlphaFoldDB" id="A0A5M3N3P1"/>
<dbReference type="RefSeq" id="XP_007762640.1">
    <property type="nucleotide sequence ID" value="XM_007764450.1"/>
</dbReference>
<proteinExistence type="predicted"/>
<dbReference type="KEGG" id="cput:CONPUDRAFT_68657"/>
<evidence type="ECO:0000313" key="3">
    <source>
        <dbReference type="Proteomes" id="UP000053558"/>
    </source>
</evidence>
<name>A0A5M3N3P1_CONPW</name>
<feature type="region of interest" description="Disordered" evidence="1">
    <location>
        <begin position="106"/>
        <end position="126"/>
    </location>
</feature>
<dbReference type="Proteomes" id="UP000053558">
    <property type="component" value="Unassembled WGS sequence"/>
</dbReference>
<dbReference type="GeneID" id="19208670"/>
<evidence type="ECO:0000256" key="1">
    <source>
        <dbReference type="SAM" id="MobiDB-lite"/>
    </source>
</evidence>
<comment type="caution">
    <text evidence="2">The sequence shown here is derived from an EMBL/GenBank/DDBJ whole genome shotgun (WGS) entry which is preliminary data.</text>
</comment>
<evidence type="ECO:0000313" key="2">
    <source>
        <dbReference type="EMBL" id="EIW86039.1"/>
    </source>
</evidence>
<dbReference type="EMBL" id="JH711573">
    <property type="protein sequence ID" value="EIW86039.1"/>
    <property type="molecule type" value="Genomic_DNA"/>
</dbReference>
<feature type="region of interest" description="Disordered" evidence="1">
    <location>
        <begin position="175"/>
        <end position="211"/>
    </location>
</feature>
<gene>
    <name evidence="2" type="ORF">CONPUDRAFT_68657</name>
</gene>
<accession>A0A5M3N3P1</accession>
<reference evidence="3" key="1">
    <citation type="journal article" date="2012" name="Science">
        <title>The Paleozoic origin of enzymatic lignin decomposition reconstructed from 31 fungal genomes.</title>
        <authorList>
            <person name="Floudas D."/>
            <person name="Binder M."/>
            <person name="Riley R."/>
            <person name="Barry K."/>
            <person name="Blanchette R.A."/>
            <person name="Henrissat B."/>
            <person name="Martinez A.T."/>
            <person name="Otillar R."/>
            <person name="Spatafora J.W."/>
            <person name="Yadav J.S."/>
            <person name="Aerts A."/>
            <person name="Benoit I."/>
            <person name="Boyd A."/>
            <person name="Carlson A."/>
            <person name="Copeland A."/>
            <person name="Coutinho P.M."/>
            <person name="de Vries R.P."/>
            <person name="Ferreira P."/>
            <person name="Findley K."/>
            <person name="Foster B."/>
            <person name="Gaskell J."/>
            <person name="Glotzer D."/>
            <person name="Gorecki P."/>
            <person name="Heitman J."/>
            <person name="Hesse C."/>
            <person name="Hori C."/>
            <person name="Igarashi K."/>
            <person name="Jurgens J.A."/>
            <person name="Kallen N."/>
            <person name="Kersten P."/>
            <person name="Kohler A."/>
            <person name="Kuees U."/>
            <person name="Kumar T.K.A."/>
            <person name="Kuo A."/>
            <person name="LaButti K."/>
            <person name="Larrondo L.F."/>
            <person name="Lindquist E."/>
            <person name="Ling A."/>
            <person name="Lombard V."/>
            <person name="Lucas S."/>
            <person name="Lundell T."/>
            <person name="Martin R."/>
            <person name="McLaughlin D.J."/>
            <person name="Morgenstern I."/>
            <person name="Morin E."/>
            <person name="Murat C."/>
            <person name="Nagy L.G."/>
            <person name="Nolan M."/>
            <person name="Ohm R.A."/>
            <person name="Patyshakuliyeva A."/>
            <person name="Rokas A."/>
            <person name="Ruiz-Duenas F.J."/>
            <person name="Sabat G."/>
            <person name="Salamov A."/>
            <person name="Samejima M."/>
            <person name="Schmutz J."/>
            <person name="Slot J.C."/>
            <person name="St John F."/>
            <person name="Stenlid J."/>
            <person name="Sun H."/>
            <person name="Sun S."/>
            <person name="Syed K."/>
            <person name="Tsang A."/>
            <person name="Wiebenga A."/>
            <person name="Young D."/>
            <person name="Pisabarro A."/>
            <person name="Eastwood D.C."/>
            <person name="Martin F."/>
            <person name="Cullen D."/>
            <person name="Grigoriev I.V."/>
            <person name="Hibbett D.S."/>
        </authorList>
    </citation>
    <scope>NUCLEOTIDE SEQUENCE [LARGE SCALE GENOMIC DNA]</scope>
    <source>
        <strain evidence="3">RWD-64-598 SS2</strain>
    </source>
</reference>
<protein>
    <submittedName>
        <fullName evidence="2">Uncharacterized protein</fullName>
    </submittedName>
</protein>